<name>A0A3D8P5B7_9THEO</name>
<dbReference type="AlphaFoldDB" id="A0A3D8P5B7"/>
<keyword evidence="1" id="KW-1133">Transmembrane helix</keyword>
<keyword evidence="3" id="KW-1185">Reference proteome</keyword>
<accession>A0A3D8P5B7</accession>
<dbReference type="Proteomes" id="UP000256329">
    <property type="component" value="Unassembled WGS sequence"/>
</dbReference>
<keyword evidence="1" id="KW-0812">Transmembrane</keyword>
<organism evidence="2 3">
    <name type="scientific">Ammonifex thiophilus</name>
    <dbReference type="NCBI Taxonomy" id="444093"/>
    <lineage>
        <taxon>Bacteria</taxon>
        <taxon>Bacillati</taxon>
        <taxon>Bacillota</taxon>
        <taxon>Clostridia</taxon>
        <taxon>Thermoanaerobacterales</taxon>
        <taxon>Thermoanaerobacteraceae</taxon>
        <taxon>Ammonifex</taxon>
    </lineage>
</organism>
<dbReference type="Pfam" id="PF10942">
    <property type="entry name" value="DUF2619"/>
    <property type="match status" value="1"/>
</dbReference>
<proteinExistence type="predicted"/>
<gene>
    <name evidence="2" type="ORF">DXX99_06605</name>
</gene>
<keyword evidence="1" id="KW-0472">Membrane</keyword>
<dbReference type="RefSeq" id="WP_115792712.1">
    <property type="nucleotide sequence ID" value="NZ_QSLN01000008.1"/>
</dbReference>
<feature type="transmembrane region" description="Helical" evidence="1">
    <location>
        <begin position="72"/>
        <end position="91"/>
    </location>
</feature>
<feature type="transmembrane region" description="Helical" evidence="1">
    <location>
        <begin position="45"/>
        <end position="66"/>
    </location>
</feature>
<feature type="transmembrane region" description="Helical" evidence="1">
    <location>
        <begin position="12"/>
        <end position="33"/>
    </location>
</feature>
<comment type="caution">
    <text evidence="2">The sequence shown here is derived from an EMBL/GenBank/DDBJ whole genome shotgun (WGS) entry which is preliminary data.</text>
</comment>
<reference evidence="2 3" key="1">
    <citation type="submission" date="2018-08" db="EMBL/GenBank/DDBJ databases">
        <title>Form III RuBisCO-mediated autotrophy in Thermodesulfobium bacteria.</title>
        <authorList>
            <person name="Toshchakov S.V."/>
            <person name="Kublanov I.V."/>
            <person name="Frolov E."/>
            <person name="Bonch-Osmolovskaya E.A."/>
            <person name="Tourova T.P."/>
            <person name="Chernych N.A."/>
            <person name="Lebedinsky A.V."/>
        </authorList>
    </citation>
    <scope>NUCLEOTIDE SEQUENCE [LARGE SCALE GENOMIC DNA]</scope>
    <source>
        <strain evidence="2 3">SR</strain>
    </source>
</reference>
<evidence type="ECO:0000313" key="3">
    <source>
        <dbReference type="Proteomes" id="UP000256329"/>
    </source>
</evidence>
<protein>
    <submittedName>
        <fullName evidence="2">DUF2619 domain-containing protein</fullName>
    </submittedName>
</protein>
<sequence length="93" mass="10207">MFRVHDPVVWGMASLRFLSSILEFTCALLMLYWGRVEAALKVNALMSLVGPSILFLVTLLGLAGLAGRISPLNLLYLLVGVGFIFWGLRGLNL</sequence>
<dbReference type="OrthoDB" id="1726013at2"/>
<evidence type="ECO:0000256" key="1">
    <source>
        <dbReference type="SAM" id="Phobius"/>
    </source>
</evidence>
<dbReference type="EMBL" id="QSLN01000008">
    <property type="protein sequence ID" value="RDV82870.1"/>
    <property type="molecule type" value="Genomic_DNA"/>
</dbReference>
<evidence type="ECO:0000313" key="2">
    <source>
        <dbReference type="EMBL" id="RDV82870.1"/>
    </source>
</evidence>
<dbReference type="InterPro" id="IPR020390">
    <property type="entry name" value="Uncharacterised_YqhV"/>
</dbReference>